<name>A0A2M4B1D6_9DIPT</name>
<dbReference type="EMBL" id="GGFK01013307">
    <property type="protein sequence ID" value="MBW46628.1"/>
    <property type="molecule type" value="Transcribed_RNA"/>
</dbReference>
<dbReference type="AlphaFoldDB" id="A0A2M4B1D6"/>
<proteinExistence type="predicted"/>
<evidence type="ECO:0000313" key="2">
    <source>
        <dbReference type="EMBL" id="MBW46628.1"/>
    </source>
</evidence>
<protein>
    <submittedName>
        <fullName evidence="2">Putative secreted protein</fullName>
    </submittedName>
</protein>
<accession>A0A2M4B1D6</accession>
<feature type="signal peptide" evidence="1">
    <location>
        <begin position="1"/>
        <end position="18"/>
    </location>
</feature>
<reference evidence="2" key="1">
    <citation type="submission" date="2018-01" db="EMBL/GenBank/DDBJ databases">
        <title>An insight into the sialome of Amazonian anophelines.</title>
        <authorList>
            <person name="Ribeiro J.M."/>
            <person name="Scarpassa V."/>
            <person name="Calvo E."/>
        </authorList>
    </citation>
    <scope>NUCLEOTIDE SEQUENCE</scope>
    <source>
        <tissue evidence="2">Salivary glands</tissue>
    </source>
</reference>
<evidence type="ECO:0000256" key="1">
    <source>
        <dbReference type="SAM" id="SignalP"/>
    </source>
</evidence>
<sequence length="157" mass="17558">MWSLSVTGTPLLVRTIVAARFAIAQHRQCKAGVVALKHTGIGTAVIHRRIHDDRLEFTLLVATIGTVLNAVTQLIHWQTCTIDATAEVAITAQLFRWTVVLILSTRAILSAIAHVPLRDANTRIAPELVLTAHPILTACRWPRRYDGRRFRRRVCAR</sequence>
<feature type="chain" id="PRO_5014643197" evidence="1">
    <location>
        <begin position="19"/>
        <end position="157"/>
    </location>
</feature>
<keyword evidence="1" id="KW-0732">Signal</keyword>
<organism evidence="2">
    <name type="scientific">Anopheles triannulatus</name>
    <dbReference type="NCBI Taxonomy" id="58253"/>
    <lineage>
        <taxon>Eukaryota</taxon>
        <taxon>Metazoa</taxon>
        <taxon>Ecdysozoa</taxon>
        <taxon>Arthropoda</taxon>
        <taxon>Hexapoda</taxon>
        <taxon>Insecta</taxon>
        <taxon>Pterygota</taxon>
        <taxon>Neoptera</taxon>
        <taxon>Endopterygota</taxon>
        <taxon>Diptera</taxon>
        <taxon>Nematocera</taxon>
        <taxon>Culicoidea</taxon>
        <taxon>Culicidae</taxon>
        <taxon>Anophelinae</taxon>
        <taxon>Anopheles</taxon>
    </lineage>
</organism>